<dbReference type="InterPro" id="IPR001810">
    <property type="entry name" value="F-box_dom"/>
</dbReference>
<dbReference type="InterPro" id="IPR036047">
    <property type="entry name" value="F-box-like_dom_sf"/>
</dbReference>
<dbReference type="Gene3D" id="3.80.10.10">
    <property type="entry name" value="Ribonuclease Inhibitor"/>
    <property type="match status" value="1"/>
</dbReference>
<dbReference type="InterPro" id="IPR032675">
    <property type="entry name" value="LRR_dom_sf"/>
</dbReference>
<gene>
    <name evidence="2" type="ORF">RND81_05G140900</name>
</gene>
<protein>
    <recommendedName>
        <fullName evidence="1">F-box domain-containing protein</fullName>
    </recommendedName>
</protein>
<dbReference type="Pfam" id="PF00646">
    <property type="entry name" value="F-box"/>
    <property type="match status" value="1"/>
</dbReference>
<dbReference type="InterPro" id="IPR053197">
    <property type="entry name" value="F-box_SCFL_complex_component"/>
</dbReference>
<sequence length="425" mass="49230">MSTIDELITIISDRRPKKLDRKTQDKFSDLPIDLKHLILQHLPIEEIVRTSILCTQWRHVIYSHPNLIFDQNSYDHWLKNQCYTPFKSPVDEFLKSIIQILSNYTGLLERFILYVPYEEVWKNSHSLVRQIVSVVPKTITHLCVRNGAHDECRLKISFFKELTHLELDRCSIPSRLQTTLFPKLTQLDLRRVCNTHDLVHALKRIAPRLEHLRLWSCYELDHDGTTIDVPSLTELFMDKCCFYVLLSSDTSKLSSVTIGLDRHWSSLIGFHQHLHTLTRLEILDSYTFQVLCDLCQCLNQMKLADDTSWALQKLIIHGINQSGSEGSVIGLVELLQRAKNVRELWIKDTTRRGRCQSDDSLPFRFKGVTLDRLRTLSFTIQCVSRVDVLLLKCLLGCAPALVKLNIGFGGRLCVSERQNIEKKLL</sequence>
<feature type="domain" description="F-box" evidence="1">
    <location>
        <begin position="24"/>
        <end position="72"/>
    </location>
</feature>
<dbReference type="Gene3D" id="1.20.1280.50">
    <property type="match status" value="1"/>
</dbReference>
<proteinExistence type="predicted"/>
<evidence type="ECO:0000313" key="2">
    <source>
        <dbReference type="EMBL" id="KAK9725395.1"/>
    </source>
</evidence>
<accession>A0AAW1KSB6</accession>
<name>A0AAW1KSB6_SAPOF</name>
<reference evidence="2 3" key="1">
    <citation type="submission" date="2024-03" db="EMBL/GenBank/DDBJ databases">
        <title>WGS assembly of Saponaria officinalis var. Norfolk2.</title>
        <authorList>
            <person name="Jenkins J."/>
            <person name="Shu S."/>
            <person name="Grimwood J."/>
            <person name="Barry K."/>
            <person name="Goodstein D."/>
            <person name="Schmutz J."/>
            <person name="Leebens-Mack J."/>
            <person name="Osbourn A."/>
        </authorList>
    </citation>
    <scope>NUCLEOTIDE SEQUENCE [LARGE SCALE GENOMIC DNA]</scope>
    <source>
        <strain evidence="3">cv. Norfolk2</strain>
        <strain evidence="2">JIC</strain>
        <tissue evidence="2">Leaf</tissue>
    </source>
</reference>
<dbReference type="SUPFAM" id="SSF52047">
    <property type="entry name" value="RNI-like"/>
    <property type="match status" value="1"/>
</dbReference>
<dbReference type="SMART" id="SM00256">
    <property type="entry name" value="FBOX"/>
    <property type="match status" value="1"/>
</dbReference>
<evidence type="ECO:0000259" key="1">
    <source>
        <dbReference type="PROSITE" id="PS50181"/>
    </source>
</evidence>
<dbReference type="Proteomes" id="UP001443914">
    <property type="component" value="Unassembled WGS sequence"/>
</dbReference>
<dbReference type="SUPFAM" id="SSF81383">
    <property type="entry name" value="F-box domain"/>
    <property type="match status" value="1"/>
</dbReference>
<comment type="caution">
    <text evidence="2">The sequence shown here is derived from an EMBL/GenBank/DDBJ whole genome shotgun (WGS) entry which is preliminary data.</text>
</comment>
<dbReference type="PANTHER" id="PTHR34223">
    <property type="entry name" value="OS11G0201299 PROTEIN"/>
    <property type="match status" value="1"/>
</dbReference>
<organism evidence="2 3">
    <name type="scientific">Saponaria officinalis</name>
    <name type="common">Common soapwort</name>
    <name type="synonym">Lychnis saponaria</name>
    <dbReference type="NCBI Taxonomy" id="3572"/>
    <lineage>
        <taxon>Eukaryota</taxon>
        <taxon>Viridiplantae</taxon>
        <taxon>Streptophyta</taxon>
        <taxon>Embryophyta</taxon>
        <taxon>Tracheophyta</taxon>
        <taxon>Spermatophyta</taxon>
        <taxon>Magnoliopsida</taxon>
        <taxon>eudicotyledons</taxon>
        <taxon>Gunneridae</taxon>
        <taxon>Pentapetalae</taxon>
        <taxon>Caryophyllales</taxon>
        <taxon>Caryophyllaceae</taxon>
        <taxon>Caryophylleae</taxon>
        <taxon>Saponaria</taxon>
    </lineage>
</organism>
<evidence type="ECO:0000313" key="3">
    <source>
        <dbReference type="Proteomes" id="UP001443914"/>
    </source>
</evidence>
<dbReference type="PANTHER" id="PTHR34223:SF51">
    <property type="entry name" value="OS06G0556300 PROTEIN"/>
    <property type="match status" value="1"/>
</dbReference>
<dbReference type="AlphaFoldDB" id="A0AAW1KSB6"/>
<dbReference type="EMBL" id="JBDFQZ010000005">
    <property type="protein sequence ID" value="KAK9725392.1"/>
    <property type="molecule type" value="Genomic_DNA"/>
</dbReference>
<dbReference type="EMBL" id="JBDFQZ010000005">
    <property type="protein sequence ID" value="KAK9725395.1"/>
    <property type="molecule type" value="Genomic_DNA"/>
</dbReference>
<keyword evidence="3" id="KW-1185">Reference proteome</keyword>
<dbReference type="PROSITE" id="PS50181">
    <property type="entry name" value="FBOX"/>
    <property type="match status" value="1"/>
</dbReference>